<proteinExistence type="predicted"/>
<evidence type="ECO:0000256" key="1">
    <source>
        <dbReference type="SAM" id="MobiDB-lite"/>
    </source>
</evidence>
<feature type="region of interest" description="Disordered" evidence="1">
    <location>
        <begin position="1"/>
        <end position="24"/>
    </location>
</feature>
<feature type="compositionally biased region" description="Basic and acidic residues" evidence="1">
    <location>
        <begin position="1"/>
        <end position="13"/>
    </location>
</feature>
<accession>A0A194XC79</accession>
<dbReference type="KEGG" id="psco:LY89DRAFT_733600"/>
<dbReference type="EMBL" id="KQ947414">
    <property type="protein sequence ID" value="KUJ17778.1"/>
    <property type="molecule type" value="Genomic_DNA"/>
</dbReference>
<name>A0A194XC79_MOLSC</name>
<keyword evidence="3" id="KW-1185">Reference proteome</keyword>
<dbReference type="RefSeq" id="XP_018072133.1">
    <property type="nucleotide sequence ID" value="XM_018219821.1"/>
</dbReference>
<dbReference type="AlphaFoldDB" id="A0A194XC79"/>
<reference evidence="2 3" key="1">
    <citation type="submission" date="2015-10" db="EMBL/GenBank/DDBJ databases">
        <title>Full genome of DAOMC 229536 Phialocephala scopiformis, a fungal endophyte of spruce producing the potent anti-insectan compound rugulosin.</title>
        <authorList>
            <consortium name="DOE Joint Genome Institute"/>
            <person name="Walker A.K."/>
            <person name="Frasz S.L."/>
            <person name="Seifert K.A."/>
            <person name="Miller J.D."/>
            <person name="Mondo S.J."/>
            <person name="Labutti K."/>
            <person name="Lipzen A."/>
            <person name="Dockter R."/>
            <person name="Kennedy M."/>
            <person name="Grigoriev I.V."/>
            <person name="Spatafora J.W."/>
        </authorList>
    </citation>
    <scope>NUCLEOTIDE SEQUENCE [LARGE SCALE GENOMIC DNA]</scope>
    <source>
        <strain evidence="2 3">CBS 120377</strain>
    </source>
</reference>
<evidence type="ECO:0000313" key="3">
    <source>
        <dbReference type="Proteomes" id="UP000070700"/>
    </source>
</evidence>
<sequence>MSEETREGKKSEEELVSGAMIRKRKGEEEDKEYDYCVTQVPLRLASINDDLFRNDTHFSYSEKGPLAFMGNYRPKTDAMKVDAMQVNITLLGLYLGQFQGSLEKGMSIKVDLFSIKGDISFRLGLYNSKKRSGQSGLSQ</sequence>
<protein>
    <submittedName>
        <fullName evidence="2">Uncharacterized protein</fullName>
    </submittedName>
</protein>
<gene>
    <name evidence="2" type="ORF">LY89DRAFT_733600</name>
</gene>
<dbReference type="OrthoDB" id="3832365at2759"/>
<dbReference type="Proteomes" id="UP000070700">
    <property type="component" value="Unassembled WGS sequence"/>
</dbReference>
<evidence type="ECO:0000313" key="2">
    <source>
        <dbReference type="EMBL" id="KUJ17778.1"/>
    </source>
</evidence>
<dbReference type="GeneID" id="28829547"/>
<dbReference type="InParanoid" id="A0A194XC79"/>
<organism evidence="2 3">
    <name type="scientific">Mollisia scopiformis</name>
    <name type="common">Conifer needle endophyte fungus</name>
    <name type="synonym">Phialocephala scopiformis</name>
    <dbReference type="NCBI Taxonomy" id="149040"/>
    <lineage>
        <taxon>Eukaryota</taxon>
        <taxon>Fungi</taxon>
        <taxon>Dikarya</taxon>
        <taxon>Ascomycota</taxon>
        <taxon>Pezizomycotina</taxon>
        <taxon>Leotiomycetes</taxon>
        <taxon>Helotiales</taxon>
        <taxon>Mollisiaceae</taxon>
        <taxon>Mollisia</taxon>
    </lineage>
</organism>